<dbReference type="Proteomes" id="UP001356170">
    <property type="component" value="Unassembled WGS sequence"/>
</dbReference>
<feature type="domain" description="EF-hand" evidence="3">
    <location>
        <begin position="29"/>
        <end position="64"/>
    </location>
</feature>
<gene>
    <name evidence="4" type="ORF">V3390_08665</name>
</gene>
<dbReference type="PROSITE" id="PS00018">
    <property type="entry name" value="EF_HAND_1"/>
    <property type="match status" value="1"/>
</dbReference>
<name>A0ABU7V0J0_9GAMM</name>
<evidence type="ECO:0000256" key="2">
    <source>
        <dbReference type="SAM" id="SignalP"/>
    </source>
</evidence>
<dbReference type="RefSeq" id="WP_331688915.1">
    <property type="nucleotide sequence ID" value="NZ_JAZHBN010000001.1"/>
</dbReference>
<dbReference type="PROSITE" id="PS50222">
    <property type="entry name" value="EF_HAND_2"/>
    <property type="match status" value="1"/>
</dbReference>
<organism evidence="4 5">
    <name type="scientific">Aquilutibacter rugosus</name>
    <dbReference type="NCBI Taxonomy" id="3115820"/>
    <lineage>
        <taxon>Bacteria</taxon>
        <taxon>Pseudomonadati</taxon>
        <taxon>Pseudomonadota</taxon>
        <taxon>Gammaproteobacteria</taxon>
        <taxon>Lysobacterales</taxon>
        <taxon>Lysobacteraceae</taxon>
        <taxon>Aquilutibacter</taxon>
    </lineage>
</organism>
<dbReference type="InterPro" id="IPR011992">
    <property type="entry name" value="EF-hand-dom_pair"/>
</dbReference>
<evidence type="ECO:0000259" key="3">
    <source>
        <dbReference type="PROSITE" id="PS50222"/>
    </source>
</evidence>
<accession>A0ABU7V0J0</accession>
<protein>
    <submittedName>
        <fullName evidence="4">EF-hand domain-containing protein</fullName>
    </submittedName>
</protein>
<dbReference type="Gene3D" id="1.10.238.10">
    <property type="entry name" value="EF-hand"/>
    <property type="match status" value="1"/>
</dbReference>
<dbReference type="SUPFAM" id="SSF47473">
    <property type="entry name" value="EF-hand"/>
    <property type="match status" value="1"/>
</dbReference>
<feature type="signal peptide" evidence="2">
    <location>
        <begin position="1"/>
        <end position="25"/>
    </location>
</feature>
<dbReference type="EMBL" id="JAZHBO010000002">
    <property type="protein sequence ID" value="MEF2156294.1"/>
    <property type="molecule type" value="Genomic_DNA"/>
</dbReference>
<evidence type="ECO:0000313" key="4">
    <source>
        <dbReference type="EMBL" id="MEF2156294.1"/>
    </source>
</evidence>
<evidence type="ECO:0000256" key="1">
    <source>
        <dbReference type="SAM" id="MobiDB-lite"/>
    </source>
</evidence>
<feature type="chain" id="PRO_5045964041" evidence="2">
    <location>
        <begin position="26"/>
        <end position="110"/>
    </location>
</feature>
<keyword evidence="2" id="KW-0732">Signal</keyword>
<evidence type="ECO:0000313" key="5">
    <source>
        <dbReference type="Proteomes" id="UP001356170"/>
    </source>
</evidence>
<feature type="region of interest" description="Disordered" evidence="1">
    <location>
        <begin position="60"/>
        <end position="110"/>
    </location>
</feature>
<sequence length="110" mass="11108">MNKVHTRLSAAMLATLVAAVPAAQAAAGAPLAKTHHSFDDIDTNKDGMISRTEFDAAHAKTDKSAAKAAEHACGEGKCGEGKCGGDKKAASGDAKAAEHSCGADHKPTKP</sequence>
<comment type="caution">
    <text evidence="4">The sequence shown here is derived from an EMBL/GenBank/DDBJ whole genome shotgun (WGS) entry which is preliminary data.</text>
</comment>
<proteinExistence type="predicted"/>
<dbReference type="InterPro" id="IPR002048">
    <property type="entry name" value="EF_hand_dom"/>
</dbReference>
<keyword evidence="5" id="KW-1185">Reference proteome</keyword>
<dbReference type="InterPro" id="IPR018247">
    <property type="entry name" value="EF_Hand_1_Ca_BS"/>
</dbReference>
<reference evidence="4 5" key="1">
    <citation type="submission" date="2024-01" db="EMBL/GenBank/DDBJ databases">
        <title>Novel species of the genus Luteimonas isolated from rivers.</title>
        <authorList>
            <person name="Lu H."/>
        </authorList>
    </citation>
    <scope>NUCLEOTIDE SEQUENCE [LARGE SCALE GENOMIC DNA]</scope>
    <source>
        <strain evidence="4 5">FXH3W</strain>
    </source>
</reference>